<organism evidence="1 2">
    <name type="scientific">Gossypium arboreum</name>
    <name type="common">Tree cotton</name>
    <name type="synonym">Gossypium nanking</name>
    <dbReference type="NCBI Taxonomy" id="29729"/>
    <lineage>
        <taxon>Eukaryota</taxon>
        <taxon>Viridiplantae</taxon>
        <taxon>Streptophyta</taxon>
        <taxon>Embryophyta</taxon>
        <taxon>Tracheophyta</taxon>
        <taxon>Spermatophyta</taxon>
        <taxon>Magnoliopsida</taxon>
        <taxon>eudicotyledons</taxon>
        <taxon>Gunneridae</taxon>
        <taxon>Pentapetalae</taxon>
        <taxon>rosids</taxon>
        <taxon>malvids</taxon>
        <taxon>Malvales</taxon>
        <taxon>Malvaceae</taxon>
        <taxon>Malvoideae</taxon>
        <taxon>Gossypium</taxon>
    </lineage>
</organism>
<dbReference type="EMBL" id="KN411907">
    <property type="protein sequence ID" value="KHG18999.1"/>
    <property type="molecule type" value="Genomic_DNA"/>
</dbReference>
<name>A0A0B0P4D1_GOSAR</name>
<gene>
    <name evidence="1" type="ORF">F383_26279</name>
</gene>
<evidence type="ECO:0000313" key="1">
    <source>
        <dbReference type="EMBL" id="KHG18999.1"/>
    </source>
</evidence>
<dbReference type="Proteomes" id="UP000032142">
    <property type="component" value="Unassembled WGS sequence"/>
</dbReference>
<accession>A0A0B0P4D1</accession>
<sequence>MLYGHVSLSFKIKMKSICSTWSHGRACDLAVLHKSIYPTGLAWPSIRPGTRACVATSKSTRARHTGI</sequence>
<keyword evidence="2" id="KW-1185">Reference proteome</keyword>
<proteinExistence type="predicted"/>
<evidence type="ECO:0000313" key="2">
    <source>
        <dbReference type="Proteomes" id="UP000032142"/>
    </source>
</evidence>
<dbReference type="AlphaFoldDB" id="A0A0B0P4D1"/>
<reference evidence="2" key="1">
    <citation type="submission" date="2014-09" db="EMBL/GenBank/DDBJ databases">
        <authorList>
            <person name="Mudge J."/>
            <person name="Ramaraj T."/>
            <person name="Lindquist I.E."/>
            <person name="Bharti A.K."/>
            <person name="Sundararajan A."/>
            <person name="Cameron C.T."/>
            <person name="Woodward J.E."/>
            <person name="May G.D."/>
            <person name="Brubaker C."/>
            <person name="Broadhvest J."/>
            <person name="Wilkins T.A."/>
        </authorList>
    </citation>
    <scope>NUCLEOTIDE SEQUENCE</scope>
    <source>
        <strain evidence="2">cv. AKA8401</strain>
    </source>
</reference>
<protein>
    <submittedName>
        <fullName evidence="1">Uncharacterized protein</fullName>
    </submittedName>
</protein>